<dbReference type="AlphaFoldDB" id="A3IYP4"/>
<protein>
    <submittedName>
        <fullName evidence="1">Uncharacterized protein</fullName>
    </submittedName>
</protein>
<sequence>MLKWIVVVYEKMKEKSIRRITLEQAKSLEDLTDWERIEKMSESEIEQNALEDADNQPITAVCDFIQYKKLRCETVGSV</sequence>
<evidence type="ECO:0000313" key="1">
    <source>
        <dbReference type="EMBL" id="EAZ88397.1"/>
    </source>
</evidence>
<comment type="caution">
    <text evidence="1">The sequence shown here is derived from an EMBL/GenBank/DDBJ whole genome shotgun (WGS) entry which is preliminary data.</text>
</comment>
<dbReference type="EMBL" id="AAXW01000085">
    <property type="protein sequence ID" value="EAZ88397.1"/>
    <property type="molecule type" value="Genomic_DNA"/>
</dbReference>
<evidence type="ECO:0000313" key="2">
    <source>
        <dbReference type="Proteomes" id="UP000003781"/>
    </source>
</evidence>
<proteinExistence type="predicted"/>
<dbReference type="eggNOG" id="ENOG5033JS6">
    <property type="taxonomic scope" value="Bacteria"/>
</dbReference>
<keyword evidence="2" id="KW-1185">Reference proteome</keyword>
<reference evidence="1 2" key="1">
    <citation type="submission" date="2007-03" db="EMBL/GenBank/DDBJ databases">
        <authorList>
            <person name="Stal L."/>
            <person name="Ferriera S."/>
            <person name="Johnson J."/>
            <person name="Kravitz S."/>
            <person name="Beeson K."/>
            <person name="Sutton G."/>
            <person name="Rogers Y.-H."/>
            <person name="Friedman R."/>
            <person name="Frazier M."/>
            <person name="Venter J.C."/>
        </authorList>
    </citation>
    <scope>NUCLEOTIDE SEQUENCE [LARGE SCALE GENOMIC DNA]</scope>
    <source>
        <strain evidence="1 2">CCY0110</strain>
    </source>
</reference>
<organism evidence="1 2">
    <name type="scientific">Crocosphaera chwakensis CCY0110</name>
    <dbReference type="NCBI Taxonomy" id="391612"/>
    <lineage>
        <taxon>Bacteria</taxon>
        <taxon>Bacillati</taxon>
        <taxon>Cyanobacteriota</taxon>
        <taxon>Cyanophyceae</taxon>
        <taxon>Oscillatoriophycideae</taxon>
        <taxon>Chroococcales</taxon>
        <taxon>Aphanothecaceae</taxon>
        <taxon>Crocosphaera</taxon>
        <taxon>Crocosphaera chwakensis</taxon>
    </lineage>
</organism>
<dbReference type="Proteomes" id="UP000003781">
    <property type="component" value="Unassembled WGS sequence"/>
</dbReference>
<name>A3IYP4_9CHRO</name>
<gene>
    <name evidence="1" type="ORF">CY0110_04997</name>
</gene>
<accession>A3IYP4</accession>